<reference evidence="6 7" key="1">
    <citation type="submission" date="2018-01" db="EMBL/GenBank/DDBJ databases">
        <title>Denitrification phenotypes of diverse strains of Pseudomonas stutzeri.</title>
        <authorList>
            <person name="Milligan D.A."/>
            <person name="Bergaust L."/>
            <person name="Bakken L.R."/>
            <person name="Frostegard A."/>
        </authorList>
    </citation>
    <scope>NUCLEOTIDE SEQUENCE [LARGE SCALE GENOMIC DNA]</scope>
    <source>
        <strain evidence="6 7">DSM 50238</strain>
    </source>
</reference>
<name>A0A8E2QDN7_9GAMM</name>
<dbReference type="GO" id="GO:0097347">
    <property type="term" value="C:TAM protein secretion complex"/>
    <property type="evidence" value="ECO:0007669"/>
    <property type="project" value="TreeGrafter"/>
</dbReference>
<dbReference type="PANTHER" id="PTHR36985:SF1">
    <property type="entry name" value="TRANSLOCATION AND ASSEMBLY MODULE SUBUNIT TAMB"/>
    <property type="match status" value="1"/>
</dbReference>
<evidence type="ECO:0000256" key="3">
    <source>
        <dbReference type="ARBA" id="ARBA00022989"/>
    </source>
</evidence>
<dbReference type="AlphaFoldDB" id="A0A8E2QDN7"/>
<evidence type="ECO:0000313" key="7">
    <source>
        <dbReference type="Proteomes" id="UP000235881"/>
    </source>
</evidence>
<feature type="domain" description="Translocation and assembly module TamB C-terminal" evidence="5">
    <location>
        <begin position="894"/>
        <end position="1222"/>
    </location>
</feature>
<comment type="caution">
    <text evidence="6">The sequence shown here is derived from an EMBL/GenBank/DDBJ whole genome shotgun (WGS) entry which is preliminary data.</text>
</comment>
<evidence type="ECO:0000259" key="5">
    <source>
        <dbReference type="Pfam" id="PF04357"/>
    </source>
</evidence>
<dbReference type="RefSeq" id="WP_102828486.1">
    <property type="nucleotide sequence ID" value="NZ_CP065721.1"/>
</dbReference>
<dbReference type="InterPro" id="IPR007452">
    <property type="entry name" value="TamB_C"/>
</dbReference>
<dbReference type="Proteomes" id="UP000235881">
    <property type="component" value="Unassembled WGS sequence"/>
</dbReference>
<sequence>MRRFGWSLLALLLLLGVALGGLFGTTAGSRWLLQRVPGVQVEGVAGHLAGRWQAERLRWQRGEQRVELLAPRFAWSPGCLLRLTLCIDELVAEDVQLHFPPGAEDTDSAPFSLPDIQLPLALRVERIELGRVRLNEIEQVQGLQLRADWRGEGLDIQALHLRRADGELQLSGRLQPSGAWPLALAGEAQLGLIEGQPWTLALRLDGELRDRLTLTVDSRGYLDGTLSGYLQPLAEHLPATLRLQAEGFRATPELPDSLRLDAVELTASGNLQDGYRLLGNAELPGEGGVVRLALDGLLKASGATLDVLELDAGDGQYVRLHGQLDWQQALAGEANLAWRNFPWQRLYPLAEPPAVSLRELDAQLQYDDGAYLGHFESALSGPAGDFSLDSPLSGNLEVVHLPQLQLRAGQGAATGSLSVGFADGVDWKANLQLSELDPAYWLAQLPGQLGGTLRSRGALRDETLQAEAELDLAGQLRGQSSQLQLSAAGQGPSWDVPRLDLRVGANRIHGSGRWSEKLDGELSVQLPRLAQLWPGLRGQLDGLVQLAGTAVAPQGSARLNGRALAYQANRVERLRLDAALGEGERATLRLVADALQLSDNDMGKLQLDASGTRARHQAELRLDGPTLDFAAALDGSLQDADWQGRLLRATLQAREQRWALQSPAAIRRRADGRVELGAHCWLAAPASLCAEEQRLLPEPQLRYRLRDFPLDSLAGFFPEDFAWQGELNADLRLDLPEAGPSGELRIDAGAGVLRLREGEAWHDFPYRTLTLDSRLRPERIDSQLRFDGGELGEVDVSTRIDPRRAIKPLEGEFRLRGLDLAVARPFAPMVERLQGELNGSGRLAGSLQEPELQGELRLSGGELAGSELPVTLEQLQARLLINGQQLRIDGDWRSGEQGRGALSGTLDWHAAPDLDLRLTGERLPVVVEPYADLEVDPALRISLADEQLAITGTVRVPRGAITVRELPPATVKVSEDARIVGTEQAPAQTPLAVKMDIDVEVGQERLRFAGFGLTADLAGRLHIGDNLDARGELNLNNGRYRAYGQRLTIRRAQLLFTGVLTQPYLDIEAIRTVQAHDVVAGLRITGSAEQPRVDVFSEPAMSQEQALSYLVLGRPLGADSGDSNLLAQAALGLGLAGSASITGGLAQRLGIEEFQLDTEGSGAATSVVASGRLSERLTLRYGVGVFEPSNTIALRYQLTRRLFLEAASGLASSLDLFYRRDF</sequence>
<proteinExistence type="predicted"/>
<protein>
    <recommendedName>
        <fullName evidence="5">Translocation and assembly module TamB C-terminal domain-containing protein</fullName>
    </recommendedName>
</protein>
<dbReference type="PANTHER" id="PTHR36985">
    <property type="entry name" value="TRANSLOCATION AND ASSEMBLY MODULE SUBUNIT TAMB"/>
    <property type="match status" value="1"/>
</dbReference>
<dbReference type="EMBL" id="POUK01000003">
    <property type="protein sequence ID" value="PNF76687.1"/>
    <property type="molecule type" value="Genomic_DNA"/>
</dbReference>
<accession>A0A8E2QDN7</accession>
<organism evidence="6 7">
    <name type="scientific">Stutzerimonas degradans</name>
    <dbReference type="NCBI Taxonomy" id="2968968"/>
    <lineage>
        <taxon>Bacteria</taxon>
        <taxon>Pseudomonadati</taxon>
        <taxon>Pseudomonadota</taxon>
        <taxon>Gammaproteobacteria</taxon>
        <taxon>Pseudomonadales</taxon>
        <taxon>Pseudomonadaceae</taxon>
        <taxon>Stutzerimonas</taxon>
    </lineage>
</organism>
<keyword evidence="3" id="KW-1133">Transmembrane helix</keyword>
<dbReference type="Pfam" id="PF04357">
    <property type="entry name" value="TamB"/>
    <property type="match status" value="1"/>
</dbReference>
<evidence type="ECO:0000313" key="6">
    <source>
        <dbReference type="EMBL" id="PNF76687.1"/>
    </source>
</evidence>
<evidence type="ECO:0000256" key="1">
    <source>
        <dbReference type="ARBA" id="ARBA00004167"/>
    </source>
</evidence>
<keyword evidence="7" id="KW-1185">Reference proteome</keyword>
<dbReference type="GO" id="GO:0009306">
    <property type="term" value="P:protein secretion"/>
    <property type="evidence" value="ECO:0007669"/>
    <property type="project" value="InterPro"/>
</dbReference>
<dbReference type="GO" id="GO:0005886">
    <property type="term" value="C:plasma membrane"/>
    <property type="evidence" value="ECO:0007669"/>
    <property type="project" value="InterPro"/>
</dbReference>
<evidence type="ECO:0000256" key="4">
    <source>
        <dbReference type="ARBA" id="ARBA00023136"/>
    </source>
</evidence>
<gene>
    <name evidence="6" type="ORF">CXK95_09775</name>
</gene>
<comment type="subcellular location">
    <subcellularLocation>
        <location evidence="1">Membrane</location>
        <topology evidence="1">Single-pass membrane protein</topology>
    </subcellularLocation>
</comment>
<evidence type="ECO:0000256" key="2">
    <source>
        <dbReference type="ARBA" id="ARBA00022692"/>
    </source>
</evidence>
<keyword evidence="2" id="KW-0812">Transmembrane</keyword>
<keyword evidence="4" id="KW-0472">Membrane</keyword>